<dbReference type="EMBL" id="LUUK01000225">
    <property type="protein sequence ID" value="OAI11927.1"/>
    <property type="molecule type" value="Genomic_DNA"/>
</dbReference>
<comment type="caution">
    <text evidence="2">The sequence shown here is derived from an EMBL/GenBank/DDBJ whole genome shotgun (WGS) entry which is preliminary data.</text>
</comment>
<keyword evidence="1" id="KW-1133">Transmembrane helix</keyword>
<dbReference type="Gene3D" id="2.60.120.430">
    <property type="entry name" value="Galactose-binding lectin"/>
    <property type="match status" value="1"/>
</dbReference>
<proteinExistence type="predicted"/>
<keyword evidence="1" id="KW-0812">Transmembrane</keyword>
<gene>
    <name evidence="2" type="ORF">A1355_14850</name>
</gene>
<evidence type="ECO:0000256" key="1">
    <source>
        <dbReference type="SAM" id="Phobius"/>
    </source>
</evidence>
<evidence type="ECO:0000313" key="3">
    <source>
        <dbReference type="Proteomes" id="UP000077628"/>
    </source>
</evidence>
<dbReference type="AlphaFoldDB" id="A0A177N1S8"/>
<keyword evidence="1" id="KW-0472">Membrane</keyword>
<evidence type="ECO:0000313" key="2">
    <source>
        <dbReference type="EMBL" id="OAI11927.1"/>
    </source>
</evidence>
<accession>A0A177N1S8</accession>
<organism evidence="2 3">
    <name type="scientific">Methylomonas koyamae</name>
    <dbReference type="NCBI Taxonomy" id="702114"/>
    <lineage>
        <taxon>Bacteria</taxon>
        <taxon>Pseudomonadati</taxon>
        <taxon>Pseudomonadota</taxon>
        <taxon>Gammaproteobacteria</taxon>
        <taxon>Methylococcales</taxon>
        <taxon>Methylococcaceae</taxon>
        <taxon>Methylomonas</taxon>
    </lineage>
</organism>
<keyword evidence="3" id="KW-1185">Reference proteome</keyword>
<protein>
    <submittedName>
        <fullName evidence="2">Uncharacterized protein</fullName>
    </submittedName>
</protein>
<name>A0A177N1S8_9GAMM</name>
<reference evidence="3" key="1">
    <citation type="submission" date="2016-03" db="EMBL/GenBank/DDBJ databases">
        <authorList>
            <person name="Heylen K."/>
            <person name="De Vos P."/>
            <person name="Vekeman B."/>
        </authorList>
    </citation>
    <scope>NUCLEOTIDE SEQUENCE [LARGE SCALE GENOMIC DNA]</scope>
    <source>
        <strain evidence="3">R-45383</strain>
    </source>
</reference>
<sequence length="296" mass="33521">MNTPDNNHSKPSKCTILEYSIIAIIVIVGIVAWKKGTLIIDNIKTAFGSAEKVTIDFNDQGTTIIKRNDVNEKASLLLSASDLWANSGLMVPAKKCITITASGKAQIAINDLIKNAEKDNKPNYLWTGPNGYEGTQFRAIPGYYSTFRILPEAPDGALLAYLQAPSDGEPDPGLNNPRPHNLNRCQCNDSHIFVIKNQAKICNTWDDDRRLWFVINDSVIENNLESKTAYIAAQKFLCRKSSEYEESKKNKSSYIKKNCTEDKYNRSWNNIVEQQYWNIWYDDNIGFFSIQINFDT</sequence>
<feature type="transmembrane region" description="Helical" evidence="1">
    <location>
        <begin position="16"/>
        <end position="33"/>
    </location>
</feature>
<dbReference type="RefSeq" id="WP_064031528.1">
    <property type="nucleotide sequence ID" value="NZ_LUUK01000225.1"/>
</dbReference>
<dbReference type="Proteomes" id="UP000077628">
    <property type="component" value="Unassembled WGS sequence"/>
</dbReference>